<evidence type="ECO:0000256" key="1">
    <source>
        <dbReference type="SAM" id="MobiDB-lite"/>
    </source>
</evidence>
<evidence type="ECO:0000313" key="2">
    <source>
        <dbReference type="EMBL" id="KAJ1149121.1"/>
    </source>
</evidence>
<protein>
    <submittedName>
        <fullName evidence="2">Uncharacterized protein</fullName>
    </submittedName>
</protein>
<feature type="compositionally biased region" description="Polar residues" evidence="1">
    <location>
        <begin position="1"/>
        <end position="17"/>
    </location>
</feature>
<gene>
    <name evidence="2" type="ORF">NDU88_001939</name>
</gene>
<comment type="caution">
    <text evidence="2">The sequence shown here is derived from an EMBL/GenBank/DDBJ whole genome shotgun (WGS) entry which is preliminary data.</text>
</comment>
<dbReference type="Proteomes" id="UP001066276">
    <property type="component" value="Chromosome 5"/>
</dbReference>
<accession>A0AAV7R8J6</accession>
<feature type="region of interest" description="Disordered" evidence="1">
    <location>
        <begin position="1"/>
        <end position="25"/>
    </location>
</feature>
<evidence type="ECO:0000313" key="3">
    <source>
        <dbReference type="Proteomes" id="UP001066276"/>
    </source>
</evidence>
<keyword evidence="3" id="KW-1185">Reference proteome</keyword>
<dbReference type="EMBL" id="JANPWB010000009">
    <property type="protein sequence ID" value="KAJ1149121.1"/>
    <property type="molecule type" value="Genomic_DNA"/>
</dbReference>
<proteinExistence type="predicted"/>
<organism evidence="2 3">
    <name type="scientific">Pleurodeles waltl</name>
    <name type="common">Iberian ribbed newt</name>
    <dbReference type="NCBI Taxonomy" id="8319"/>
    <lineage>
        <taxon>Eukaryota</taxon>
        <taxon>Metazoa</taxon>
        <taxon>Chordata</taxon>
        <taxon>Craniata</taxon>
        <taxon>Vertebrata</taxon>
        <taxon>Euteleostomi</taxon>
        <taxon>Amphibia</taxon>
        <taxon>Batrachia</taxon>
        <taxon>Caudata</taxon>
        <taxon>Salamandroidea</taxon>
        <taxon>Salamandridae</taxon>
        <taxon>Pleurodelinae</taxon>
        <taxon>Pleurodeles</taxon>
    </lineage>
</organism>
<dbReference type="AlphaFoldDB" id="A0AAV7R8J6"/>
<reference evidence="2" key="1">
    <citation type="journal article" date="2022" name="bioRxiv">
        <title>Sequencing and chromosome-scale assembly of the giantPleurodeles waltlgenome.</title>
        <authorList>
            <person name="Brown T."/>
            <person name="Elewa A."/>
            <person name="Iarovenko S."/>
            <person name="Subramanian E."/>
            <person name="Araus A.J."/>
            <person name="Petzold A."/>
            <person name="Susuki M."/>
            <person name="Suzuki K.-i.T."/>
            <person name="Hayashi T."/>
            <person name="Toyoda A."/>
            <person name="Oliveira C."/>
            <person name="Osipova E."/>
            <person name="Leigh N.D."/>
            <person name="Simon A."/>
            <person name="Yun M.H."/>
        </authorList>
    </citation>
    <scope>NUCLEOTIDE SEQUENCE</scope>
    <source>
        <strain evidence="2">20211129_DDA</strain>
        <tissue evidence="2">Liver</tissue>
    </source>
</reference>
<name>A0AAV7R8J6_PLEWA</name>
<sequence>MRAAPSKNTNTGTSPESYTPKYPLTSSKVAPVTGLHHCDSNQVLSSHSPLVKLRFLPSADRDSKHVLFEYQRVTDVTGSQSHVRRQNEVRGLTHQLD</sequence>